<evidence type="ECO:0000313" key="1">
    <source>
        <dbReference type="EMBL" id="PHJ26908.1"/>
    </source>
</evidence>
<dbReference type="Proteomes" id="UP000223982">
    <property type="component" value="Unassembled WGS sequence"/>
</dbReference>
<dbReference type="RefSeq" id="WP_002522152.1">
    <property type="nucleotide sequence ID" value="NZ_CAJTKC010000003.1"/>
</dbReference>
<reference evidence="1 2" key="1">
    <citation type="submission" date="2017-02" db="EMBL/GenBank/DDBJ databases">
        <title>Prevalence of linear plasmids in Propionibacterium acnes isolates obtained from cancerous prostatic tissue.</title>
        <authorList>
            <person name="Davidsson S."/>
            <person name="Bruggemann H."/>
        </authorList>
    </citation>
    <scope>NUCLEOTIDE SEQUENCE [LARGE SCALE GENOMIC DNA]</scope>
    <source>
        <strain evidence="1 2">09-9</strain>
    </source>
</reference>
<accession>A0AA44U3P5</accession>
<gene>
    <name evidence="1" type="ORF">APS60_08705</name>
</gene>
<proteinExistence type="predicted"/>
<dbReference type="EMBL" id="LKVB01000008">
    <property type="protein sequence ID" value="PHJ26908.1"/>
    <property type="molecule type" value="Genomic_DNA"/>
</dbReference>
<sequence>MRVALGDSRLAAAVGPDAVGVVGHRIRTAQQEDAERVAVVGIAGRRSDVHLDGAGGAGLSVDDPSYRTCRAAGSLDRYEWRRFRQPRIASPGQTDEIARRGACAQCLDKT</sequence>
<evidence type="ECO:0000313" key="2">
    <source>
        <dbReference type="Proteomes" id="UP000223982"/>
    </source>
</evidence>
<comment type="caution">
    <text evidence="1">The sequence shown here is derived from an EMBL/GenBank/DDBJ whole genome shotgun (WGS) entry which is preliminary data.</text>
</comment>
<organism evidence="1 2">
    <name type="scientific">Cutibacterium acnes</name>
    <name type="common">Propionibacterium acnes</name>
    <dbReference type="NCBI Taxonomy" id="1747"/>
    <lineage>
        <taxon>Bacteria</taxon>
        <taxon>Bacillati</taxon>
        <taxon>Actinomycetota</taxon>
        <taxon>Actinomycetes</taxon>
        <taxon>Propionibacteriales</taxon>
        <taxon>Propionibacteriaceae</taxon>
        <taxon>Cutibacterium</taxon>
    </lineage>
</organism>
<name>A0AA44U3P5_CUTAC</name>
<dbReference type="AlphaFoldDB" id="A0AA44U3P5"/>
<protein>
    <submittedName>
        <fullName evidence="1">Uncharacterized protein</fullName>
    </submittedName>
</protein>